<dbReference type="PANTHER" id="PTHR46060:SF1">
    <property type="entry name" value="MARINER MOS1 TRANSPOSASE-LIKE PROTEIN"/>
    <property type="match status" value="1"/>
</dbReference>
<evidence type="ECO:0000313" key="1">
    <source>
        <dbReference type="EMBL" id="UYV72301.1"/>
    </source>
</evidence>
<reference evidence="1 2" key="1">
    <citation type="submission" date="2022-01" db="EMBL/GenBank/DDBJ databases">
        <title>A chromosomal length assembly of Cordylochernes scorpioides.</title>
        <authorList>
            <person name="Zeh D."/>
            <person name="Zeh J."/>
        </authorList>
    </citation>
    <scope>NUCLEOTIDE SEQUENCE [LARGE SCALE GENOMIC DNA]</scope>
    <source>
        <strain evidence="1">IN4F17</strain>
        <tissue evidence="1">Whole Body</tissue>
    </source>
</reference>
<evidence type="ECO:0000313" key="2">
    <source>
        <dbReference type="Proteomes" id="UP001235939"/>
    </source>
</evidence>
<organism evidence="1 2">
    <name type="scientific">Cordylochernes scorpioides</name>
    <dbReference type="NCBI Taxonomy" id="51811"/>
    <lineage>
        <taxon>Eukaryota</taxon>
        <taxon>Metazoa</taxon>
        <taxon>Ecdysozoa</taxon>
        <taxon>Arthropoda</taxon>
        <taxon>Chelicerata</taxon>
        <taxon>Arachnida</taxon>
        <taxon>Pseudoscorpiones</taxon>
        <taxon>Cheliferoidea</taxon>
        <taxon>Chernetidae</taxon>
        <taxon>Cordylochernes</taxon>
    </lineage>
</organism>
<dbReference type="EMBL" id="CP092871">
    <property type="protein sequence ID" value="UYV72301.1"/>
    <property type="molecule type" value="Genomic_DNA"/>
</dbReference>
<name>A0ABY6KVW7_9ARAC</name>
<dbReference type="InterPro" id="IPR036397">
    <property type="entry name" value="RNaseH_sf"/>
</dbReference>
<dbReference type="PANTHER" id="PTHR46060">
    <property type="entry name" value="MARINER MOS1 TRANSPOSASE-LIKE PROTEIN"/>
    <property type="match status" value="1"/>
</dbReference>
<protein>
    <submittedName>
        <fullName evidence="1">Transposase</fullName>
    </submittedName>
</protein>
<gene>
    <name evidence="1" type="ORF">LAZ67_9002529</name>
</gene>
<dbReference type="InterPro" id="IPR052709">
    <property type="entry name" value="Transposase-MT_Hybrid"/>
</dbReference>
<accession>A0ABY6KVW7</accession>
<dbReference type="Gene3D" id="3.30.420.10">
    <property type="entry name" value="Ribonuclease H-like superfamily/Ribonuclease H"/>
    <property type="match status" value="2"/>
</dbReference>
<dbReference type="Proteomes" id="UP001235939">
    <property type="component" value="Chromosome 09"/>
</dbReference>
<proteinExistence type="predicted"/>
<sequence length="627" mass="70659">MSISPNIYLIPAHVGIEGNEQADDLAKEGRKQTLETSSITLKDANIIAKLITKTKIPQPICNLNINRELTTTISRIRTGHFKGMKKNPDMTRSYRNCNNCHNTQLTPDHIYPVILQPSIWQTSIQKRTSIQTRHLGWPSERVKSGEKGGWPRKSCPKSRSFPIGNTLFVSRCVALGKDVFLPQARNILANFDIQLAKKIRHAWIDVFFDKQWRTHMPLVTLLCKNVQDTLDHSISTRTISCRLVANGLSPGEKTAIDPTEYTPRLEWCRAKSTWMTEWHRVVDSRRVRVWRRRGESSNPTAFVERSNMQQRGIMVWGAIAYDTRSPLVRIQGTMAAQRYDNARRHTARIRQQALQDVHMLPWPLYSPDLSPIYHVWDIIGRRLHALPQPRSEDELWQMVEREWRAIPQDAICSLIDSLPRRVAACIAVRGGEHTLSSRFGAVVLLVAKLPTGIASLLGLALVLLLSSIFSRVLGTFVFTVADFSAVVADGRKSIADDSRSGRPLTSKTDRNIGQVRDLIVADRKITIDNIYVRVNVDSIQELTSITALSTTTSTTTGRLGTFKLAVAFFPAVEATIASDFLLSIIRIEVAWPAFIALKFKDTSASKSFYLSRRFDKNILSSSGANKN</sequence>
<keyword evidence="2" id="KW-1185">Reference proteome</keyword>